<dbReference type="AlphaFoldDB" id="A0ABC9C256"/>
<evidence type="ECO:0000259" key="1">
    <source>
        <dbReference type="SMART" id="SM00256"/>
    </source>
</evidence>
<gene>
    <name evidence="2" type="ORF">URODEC1_LOCUS71296</name>
</gene>
<organism evidence="2 3">
    <name type="scientific">Urochloa decumbens</name>
    <dbReference type="NCBI Taxonomy" id="240449"/>
    <lineage>
        <taxon>Eukaryota</taxon>
        <taxon>Viridiplantae</taxon>
        <taxon>Streptophyta</taxon>
        <taxon>Embryophyta</taxon>
        <taxon>Tracheophyta</taxon>
        <taxon>Spermatophyta</taxon>
        <taxon>Magnoliopsida</taxon>
        <taxon>Liliopsida</taxon>
        <taxon>Poales</taxon>
        <taxon>Poaceae</taxon>
        <taxon>PACMAD clade</taxon>
        <taxon>Panicoideae</taxon>
        <taxon>Panicodae</taxon>
        <taxon>Paniceae</taxon>
        <taxon>Melinidinae</taxon>
        <taxon>Urochloa</taxon>
    </lineage>
</organism>
<feature type="domain" description="F-box" evidence="1">
    <location>
        <begin position="8"/>
        <end position="48"/>
    </location>
</feature>
<dbReference type="EMBL" id="OZ075138">
    <property type="protein sequence ID" value="CAL5013235.1"/>
    <property type="molecule type" value="Genomic_DNA"/>
</dbReference>
<accession>A0ABC9C256</accession>
<dbReference type="Pfam" id="PF08268">
    <property type="entry name" value="FBA_3"/>
    <property type="match status" value="1"/>
</dbReference>
<sequence length="373" mass="41124">MADEGFNVPTDALVEILLRLPTSARWRFRLVCKLWRGAIDQRTPERQVRTKILTFISHGRSSRATVFDDKDGHRRHEWTYNSSTHGGTIHMVGTCNGLICLHDTGDSDCSVITVTNPVTGEATALPPVPARDSFGRLGIYGFGYHPVTGQYKVVHVPSLLAPRRDVGHVLTLGDGPASWREVVSPAMAESYNAFCGIVGIDGSVYWFTSRANRVMALDLEDERVTSFRGPPGVRPVKMPWQASWQVTSVHARLGVAIPCYEAAATVVEVWVLNGGSKELPRWSRRYCLSNTNSIVMAPHLTHGEYIVSRSLDGDRMYRRKVDDGGGGTDGVDRRAAPLDLSEGAEVIMNEETEGCLRTFAYIETREPVPSAGQ</sequence>
<dbReference type="InterPro" id="IPR017451">
    <property type="entry name" value="F-box-assoc_interact_dom"/>
</dbReference>
<dbReference type="Pfam" id="PF00646">
    <property type="entry name" value="F-box"/>
    <property type="match status" value="1"/>
</dbReference>
<evidence type="ECO:0000313" key="2">
    <source>
        <dbReference type="EMBL" id="CAL5013235.1"/>
    </source>
</evidence>
<dbReference type="Gene3D" id="1.20.1280.50">
    <property type="match status" value="1"/>
</dbReference>
<evidence type="ECO:0000313" key="3">
    <source>
        <dbReference type="Proteomes" id="UP001497457"/>
    </source>
</evidence>
<name>A0ABC9C256_9POAL</name>
<dbReference type="Proteomes" id="UP001497457">
    <property type="component" value="Chromosome 28b"/>
</dbReference>
<dbReference type="SMART" id="SM00256">
    <property type="entry name" value="FBOX"/>
    <property type="match status" value="1"/>
</dbReference>
<dbReference type="SUPFAM" id="SSF81383">
    <property type="entry name" value="F-box domain"/>
    <property type="match status" value="1"/>
</dbReference>
<dbReference type="PANTHER" id="PTHR31111:SF133">
    <property type="entry name" value="OS07G0196600 PROTEIN"/>
    <property type="match status" value="1"/>
</dbReference>
<dbReference type="InterPro" id="IPR036047">
    <property type="entry name" value="F-box-like_dom_sf"/>
</dbReference>
<reference evidence="2" key="1">
    <citation type="submission" date="2024-10" db="EMBL/GenBank/DDBJ databases">
        <authorList>
            <person name="Ryan C."/>
        </authorList>
    </citation>
    <scope>NUCLEOTIDE SEQUENCE [LARGE SCALE GENOMIC DNA]</scope>
</reference>
<dbReference type="NCBIfam" id="TIGR01640">
    <property type="entry name" value="F_box_assoc_1"/>
    <property type="match status" value="1"/>
</dbReference>
<dbReference type="InterPro" id="IPR001810">
    <property type="entry name" value="F-box_dom"/>
</dbReference>
<proteinExistence type="predicted"/>
<keyword evidence="3" id="KW-1185">Reference proteome</keyword>
<dbReference type="InterPro" id="IPR013187">
    <property type="entry name" value="F-box-assoc_dom_typ3"/>
</dbReference>
<dbReference type="PANTHER" id="PTHR31111">
    <property type="entry name" value="BNAA05G37150D PROTEIN-RELATED"/>
    <property type="match status" value="1"/>
</dbReference>
<protein>
    <recommendedName>
        <fullName evidence="1">F-box domain-containing protein</fullName>
    </recommendedName>
</protein>